<dbReference type="AlphaFoldDB" id="A7T8K8"/>
<dbReference type="PANTHER" id="PTHR10742">
    <property type="entry name" value="FLAVIN MONOAMINE OXIDASE"/>
    <property type="match status" value="1"/>
</dbReference>
<feature type="domain" description="Amine oxidase" evidence="3">
    <location>
        <begin position="1"/>
        <end position="50"/>
    </location>
</feature>
<feature type="non-terminal residue" evidence="4">
    <location>
        <position position="1"/>
    </location>
</feature>
<accession>A7T8K8</accession>
<protein>
    <recommendedName>
        <fullName evidence="3">Amine oxidase domain-containing protein</fullName>
    </recommendedName>
</protein>
<evidence type="ECO:0000256" key="1">
    <source>
        <dbReference type="ARBA" id="ARBA00005995"/>
    </source>
</evidence>
<dbReference type="Pfam" id="PF01593">
    <property type="entry name" value="Amino_oxidase"/>
    <property type="match status" value="1"/>
</dbReference>
<dbReference type="InterPro" id="IPR036188">
    <property type="entry name" value="FAD/NAD-bd_sf"/>
</dbReference>
<dbReference type="InterPro" id="IPR050281">
    <property type="entry name" value="Flavin_monoamine_oxidase"/>
</dbReference>
<dbReference type="PANTHER" id="PTHR10742:SF386">
    <property type="entry name" value="LYSINE-SPECIFIC HISTONE DEMETHYLASE 1A"/>
    <property type="match status" value="1"/>
</dbReference>
<dbReference type="EMBL" id="DS472774">
    <property type="protein sequence ID" value="EDO27674.1"/>
    <property type="molecule type" value="Genomic_DNA"/>
</dbReference>
<evidence type="ECO:0000313" key="5">
    <source>
        <dbReference type="Proteomes" id="UP000001593"/>
    </source>
</evidence>
<dbReference type="PhylomeDB" id="A7T8K8"/>
<dbReference type="eggNOG" id="KOG0029">
    <property type="taxonomic scope" value="Eukaryota"/>
</dbReference>
<dbReference type="GO" id="GO:0016491">
    <property type="term" value="F:oxidoreductase activity"/>
    <property type="evidence" value="ECO:0007669"/>
    <property type="project" value="UniProtKB-KW"/>
</dbReference>
<dbReference type="STRING" id="45351.A7T8K8"/>
<dbReference type="Proteomes" id="UP000001593">
    <property type="component" value="Unassembled WGS sequence"/>
</dbReference>
<sequence length="67" mass="7472">ERVGGRVATFRKGQYIADLGAMVLTGLGGNPLTVLNNQISMEVHKIRQKCPLYESLGKPVKYLHTFR</sequence>
<dbReference type="SUPFAM" id="SSF51905">
    <property type="entry name" value="FAD/NAD(P)-binding domain"/>
    <property type="match status" value="1"/>
</dbReference>
<evidence type="ECO:0000256" key="2">
    <source>
        <dbReference type="ARBA" id="ARBA00023002"/>
    </source>
</evidence>
<keyword evidence="2" id="KW-0560">Oxidoreductase</keyword>
<dbReference type="HOGENOM" id="CLU_2819961_0_0_1"/>
<gene>
    <name evidence="4" type="ORF">NEMVEDRAFT_v1g150332</name>
</gene>
<organism evidence="4 5">
    <name type="scientific">Nematostella vectensis</name>
    <name type="common">Starlet sea anemone</name>
    <dbReference type="NCBI Taxonomy" id="45351"/>
    <lineage>
        <taxon>Eukaryota</taxon>
        <taxon>Metazoa</taxon>
        <taxon>Cnidaria</taxon>
        <taxon>Anthozoa</taxon>
        <taxon>Hexacorallia</taxon>
        <taxon>Actiniaria</taxon>
        <taxon>Edwardsiidae</taxon>
        <taxon>Nematostella</taxon>
    </lineage>
</organism>
<dbReference type="Gene3D" id="3.50.50.60">
    <property type="entry name" value="FAD/NAD(P)-binding domain"/>
    <property type="match status" value="1"/>
</dbReference>
<evidence type="ECO:0000313" key="4">
    <source>
        <dbReference type="EMBL" id="EDO27674.1"/>
    </source>
</evidence>
<dbReference type="KEGG" id="nve:5498002"/>
<name>A7T8K8_NEMVE</name>
<reference evidence="4 5" key="1">
    <citation type="journal article" date="2007" name="Science">
        <title>Sea anemone genome reveals ancestral eumetazoan gene repertoire and genomic organization.</title>
        <authorList>
            <person name="Putnam N.H."/>
            <person name="Srivastava M."/>
            <person name="Hellsten U."/>
            <person name="Dirks B."/>
            <person name="Chapman J."/>
            <person name="Salamov A."/>
            <person name="Terry A."/>
            <person name="Shapiro H."/>
            <person name="Lindquist E."/>
            <person name="Kapitonov V.V."/>
            <person name="Jurka J."/>
            <person name="Genikhovich G."/>
            <person name="Grigoriev I.V."/>
            <person name="Lucas S.M."/>
            <person name="Steele R.E."/>
            <person name="Finnerty J.R."/>
            <person name="Technau U."/>
            <person name="Martindale M.Q."/>
            <person name="Rokhsar D.S."/>
        </authorList>
    </citation>
    <scope>NUCLEOTIDE SEQUENCE [LARGE SCALE GENOMIC DNA]</scope>
    <source>
        <strain evidence="5">CH2 X CH6</strain>
    </source>
</reference>
<dbReference type="InParanoid" id="A7T8K8"/>
<dbReference type="InterPro" id="IPR002937">
    <property type="entry name" value="Amino_oxidase"/>
</dbReference>
<keyword evidence="5" id="KW-1185">Reference proteome</keyword>
<evidence type="ECO:0000259" key="3">
    <source>
        <dbReference type="Pfam" id="PF01593"/>
    </source>
</evidence>
<comment type="similarity">
    <text evidence="1">Belongs to the flavin monoamine oxidase family.</text>
</comment>
<proteinExistence type="inferred from homology"/>